<accession>A0A9P0H1Q3</accession>
<name>A0A9P0H1Q3_NEZVI</name>
<evidence type="ECO:0000313" key="3">
    <source>
        <dbReference type="Proteomes" id="UP001152798"/>
    </source>
</evidence>
<evidence type="ECO:0000313" key="2">
    <source>
        <dbReference type="EMBL" id="CAH1389985.1"/>
    </source>
</evidence>
<protein>
    <submittedName>
        <fullName evidence="2">Uncharacterized protein</fullName>
    </submittedName>
</protein>
<dbReference type="Pfam" id="PF03645">
    <property type="entry name" value="Tctex-1"/>
    <property type="match status" value="1"/>
</dbReference>
<proteinExistence type="inferred from homology"/>
<dbReference type="InterPro" id="IPR005334">
    <property type="entry name" value="Tctex-1-like"/>
</dbReference>
<gene>
    <name evidence="2" type="ORF">NEZAVI_LOCUS1257</name>
</gene>
<dbReference type="CDD" id="cd21451">
    <property type="entry name" value="DLC-like_TCTEX1D"/>
    <property type="match status" value="1"/>
</dbReference>
<dbReference type="EMBL" id="OV725077">
    <property type="protein sequence ID" value="CAH1389985.1"/>
    <property type="molecule type" value="Genomic_DNA"/>
</dbReference>
<comment type="similarity">
    <text evidence="1">Belongs to the dynein light chain Tctex-type family.</text>
</comment>
<dbReference type="InterPro" id="IPR038586">
    <property type="entry name" value="Tctex-1-like_sf"/>
</dbReference>
<dbReference type="AlphaFoldDB" id="A0A9P0H1Q3"/>
<evidence type="ECO:0000256" key="1">
    <source>
        <dbReference type="ARBA" id="ARBA00005361"/>
    </source>
</evidence>
<dbReference type="Gene3D" id="3.30.1140.40">
    <property type="entry name" value="Tctex-1"/>
    <property type="match status" value="1"/>
</dbReference>
<sequence length="152" mass="17740">MESRSSAQHATSGTAIIKKRGLAGNRASRLEVRLPPPNSYRLTPKIRFQLKPVLNILQEKTNQLFEKIIEYDFDDFAVLCRYLNIELLRAVNALYWPSYKIVIVIQCIEKADNSSRGTVRYYWNPMFDGLAIHKYEADNYYILVSAAFFYYE</sequence>
<dbReference type="Proteomes" id="UP001152798">
    <property type="component" value="Chromosome 1"/>
</dbReference>
<dbReference type="OrthoDB" id="10248487at2759"/>
<organism evidence="2 3">
    <name type="scientific">Nezara viridula</name>
    <name type="common">Southern green stink bug</name>
    <name type="synonym">Cimex viridulus</name>
    <dbReference type="NCBI Taxonomy" id="85310"/>
    <lineage>
        <taxon>Eukaryota</taxon>
        <taxon>Metazoa</taxon>
        <taxon>Ecdysozoa</taxon>
        <taxon>Arthropoda</taxon>
        <taxon>Hexapoda</taxon>
        <taxon>Insecta</taxon>
        <taxon>Pterygota</taxon>
        <taxon>Neoptera</taxon>
        <taxon>Paraneoptera</taxon>
        <taxon>Hemiptera</taxon>
        <taxon>Heteroptera</taxon>
        <taxon>Panheteroptera</taxon>
        <taxon>Pentatomomorpha</taxon>
        <taxon>Pentatomoidea</taxon>
        <taxon>Pentatomidae</taxon>
        <taxon>Pentatominae</taxon>
        <taxon>Nezara</taxon>
    </lineage>
</organism>
<reference evidence="2" key="1">
    <citation type="submission" date="2022-01" db="EMBL/GenBank/DDBJ databases">
        <authorList>
            <person name="King R."/>
        </authorList>
    </citation>
    <scope>NUCLEOTIDE SEQUENCE</scope>
</reference>
<keyword evidence="3" id="KW-1185">Reference proteome</keyword>